<name>A0A8C2UIF3_CHILA</name>
<keyword evidence="1 2" id="KW-0727">SH2 domain</keyword>
<dbReference type="AlphaFoldDB" id="A0A8C2UIF3"/>
<dbReference type="Proteomes" id="UP000694398">
    <property type="component" value="Unassembled WGS sequence"/>
</dbReference>
<dbReference type="Gene3D" id="3.30.505.10">
    <property type="entry name" value="SH2 domain"/>
    <property type="match status" value="1"/>
</dbReference>
<organism evidence="5 6">
    <name type="scientific">Chinchilla lanigera</name>
    <name type="common">Long-tailed chinchilla</name>
    <name type="synonym">Chinchilla villidera</name>
    <dbReference type="NCBI Taxonomy" id="34839"/>
    <lineage>
        <taxon>Eukaryota</taxon>
        <taxon>Metazoa</taxon>
        <taxon>Chordata</taxon>
        <taxon>Craniata</taxon>
        <taxon>Vertebrata</taxon>
        <taxon>Euteleostomi</taxon>
        <taxon>Mammalia</taxon>
        <taxon>Eutheria</taxon>
        <taxon>Euarchontoglires</taxon>
        <taxon>Glires</taxon>
        <taxon>Rodentia</taxon>
        <taxon>Hystricomorpha</taxon>
        <taxon>Chinchillidae</taxon>
        <taxon>Chinchilla</taxon>
    </lineage>
</organism>
<dbReference type="SUPFAM" id="SSF55550">
    <property type="entry name" value="SH2 domain"/>
    <property type="match status" value="1"/>
</dbReference>
<dbReference type="SMART" id="SM00252">
    <property type="entry name" value="SH2"/>
    <property type="match status" value="1"/>
</dbReference>
<reference evidence="5" key="2">
    <citation type="submission" date="2025-09" db="UniProtKB">
        <authorList>
            <consortium name="Ensembl"/>
        </authorList>
    </citation>
    <scope>IDENTIFICATION</scope>
</reference>
<proteinExistence type="predicted"/>
<evidence type="ECO:0000259" key="4">
    <source>
        <dbReference type="PROSITE" id="PS50001"/>
    </source>
</evidence>
<keyword evidence="6" id="KW-1185">Reference proteome</keyword>
<dbReference type="Ensembl" id="ENSCLAT00000000186.1">
    <property type="protein sequence ID" value="ENSCLAP00000000159.1"/>
    <property type="gene ID" value="ENSCLAG00000000167.1"/>
</dbReference>
<dbReference type="PRINTS" id="PR00401">
    <property type="entry name" value="SH2DOMAIN"/>
</dbReference>
<dbReference type="FunFam" id="3.30.505.10:FF:000016">
    <property type="entry name" value="B-cell linker protein isoform 2"/>
    <property type="match status" value="1"/>
</dbReference>
<dbReference type="PROSITE" id="PS50001">
    <property type="entry name" value="SH2"/>
    <property type="match status" value="1"/>
</dbReference>
<feature type="domain" description="SH2" evidence="4">
    <location>
        <begin position="251"/>
        <end position="361"/>
    </location>
</feature>
<protein>
    <submittedName>
        <fullName evidence="5">Cytokine dependent hematopoietic cell linker</fullName>
    </submittedName>
</protein>
<feature type="compositionally biased region" description="Pro residues" evidence="3">
    <location>
        <begin position="138"/>
        <end position="157"/>
    </location>
</feature>
<dbReference type="GO" id="GO:0035556">
    <property type="term" value="P:intracellular signal transduction"/>
    <property type="evidence" value="ECO:0007669"/>
    <property type="project" value="TreeGrafter"/>
</dbReference>
<evidence type="ECO:0000256" key="2">
    <source>
        <dbReference type="PROSITE-ProRule" id="PRU00191"/>
    </source>
</evidence>
<accession>A0A8C2UIF3</accession>
<dbReference type="OMA" id="NTGWRKP"/>
<dbReference type="GeneTree" id="ENSGT00940000161846"/>
<evidence type="ECO:0000313" key="6">
    <source>
        <dbReference type="Proteomes" id="UP000694398"/>
    </source>
</evidence>
<dbReference type="PANTHER" id="PTHR14098">
    <property type="entry name" value="SH2 DOMAIN CONTAINING PROTEIN"/>
    <property type="match status" value="1"/>
</dbReference>
<dbReference type="PANTHER" id="PTHR14098:SF2">
    <property type="entry name" value="CYTOKINE-DEPENDENT HEMATOPOIETIC CELL LINKER"/>
    <property type="match status" value="1"/>
</dbReference>
<sequence>RTTKEGSSDLKFQNFTLPKMRSWPGVNSATGESRPPLLHTERNMTAVPDGVKLPPDDDYEDPELQMVDTWPSMKILPARPIKESEYADTRCFRGALDLRKTVLPTQTWSREGRAGCIQRVRSQLCHQPAQTLWDSSHRPPPTLPKKYQPLPPAPPESHTPSLQQHISHHQIKPESSHPLENQNAQKTPLASWLSVFPLPDYKGGTQSSCPRRCQSPTSCGPGESSLPSTHTSWRKPLPLRSAAKDIQHNEWYIGEYSRQVVEDALMQESKDGTFLVRDCSTKSTAEPYVLVVFHGNKVYNVKIRFLERNQKFALGTGLRGNEKFDSVEDIIEHYKNFPIILIDGKDKSGVHREQCYLSQPLTLARHFSPR</sequence>
<dbReference type="InterPro" id="IPR051751">
    <property type="entry name" value="Immunoreceptor_sig_adapters"/>
</dbReference>
<dbReference type="InterPro" id="IPR000980">
    <property type="entry name" value="SH2"/>
</dbReference>
<reference evidence="5" key="1">
    <citation type="submission" date="2025-08" db="UniProtKB">
        <authorList>
            <consortium name="Ensembl"/>
        </authorList>
    </citation>
    <scope>IDENTIFICATION</scope>
</reference>
<dbReference type="GO" id="GO:0007169">
    <property type="term" value="P:cell surface receptor protein tyrosine kinase signaling pathway"/>
    <property type="evidence" value="ECO:0007669"/>
    <property type="project" value="TreeGrafter"/>
</dbReference>
<dbReference type="InterPro" id="IPR036860">
    <property type="entry name" value="SH2_dom_sf"/>
</dbReference>
<feature type="region of interest" description="Disordered" evidence="3">
    <location>
        <begin position="21"/>
        <end position="56"/>
    </location>
</feature>
<dbReference type="GO" id="GO:0005737">
    <property type="term" value="C:cytoplasm"/>
    <property type="evidence" value="ECO:0007669"/>
    <property type="project" value="Ensembl"/>
</dbReference>
<feature type="region of interest" description="Disordered" evidence="3">
    <location>
        <begin position="130"/>
        <end position="184"/>
    </location>
</feature>
<evidence type="ECO:0000313" key="5">
    <source>
        <dbReference type="Ensembl" id="ENSCLAP00000000159.1"/>
    </source>
</evidence>
<evidence type="ECO:0000256" key="1">
    <source>
        <dbReference type="ARBA" id="ARBA00022999"/>
    </source>
</evidence>
<gene>
    <name evidence="5" type="primary">CLNK</name>
</gene>
<evidence type="ECO:0000256" key="3">
    <source>
        <dbReference type="SAM" id="MobiDB-lite"/>
    </source>
</evidence>
<dbReference type="Pfam" id="PF00017">
    <property type="entry name" value="SH2"/>
    <property type="match status" value="1"/>
</dbReference>